<keyword evidence="2" id="KW-1185">Reference proteome</keyword>
<organism evidence="1 2">
    <name type="scientific">Streptacidiphilus alkalitolerans</name>
    <dbReference type="NCBI Taxonomy" id="3342712"/>
    <lineage>
        <taxon>Bacteria</taxon>
        <taxon>Bacillati</taxon>
        <taxon>Actinomycetota</taxon>
        <taxon>Actinomycetes</taxon>
        <taxon>Kitasatosporales</taxon>
        <taxon>Streptomycetaceae</taxon>
        <taxon>Streptacidiphilus</taxon>
    </lineage>
</organism>
<reference evidence="1 2" key="1">
    <citation type="submission" date="2024-09" db="EMBL/GenBank/DDBJ databases">
        <authorList>
            <person name="Lee S.D."/>
        </authorList>
    </citation>
    <scope>NUCLEOTIDE SEQUENCE [LARGE SCALE GENOMIC DNA]</scope>
    <source>
        <strain evidence="1 2">N1-1</strain>
    </source>
</reference>
<evidence type="ECO:0000313" key="1">
    <source>
        <dbReference type="EMBL" id="MFC1409554.1"/>
    </source>
</evidence>
<accession>A0ABV6V769</accession>
<comment type="caution">
    <text evidence="1">The sequence shown here is derived from an EMBL/GenBank/DDBJ whole genome shotgun (WGS) entry which is preliminary data.</text>
</comment>
<protein>
    <submittedName>
        <fullName evidence="1">Uncharacterized protein</fullName>
    </submittedName>
</protein>
<dbReference type="EMBL" id="JBHEZX010000004">
    <property type="protein sequence ID" value="MFC1409554.1"/>
    <property type="molecule type" value="Genomic_DNA"/>
</dbReference>
<proteinExistence type="predicted"/>
<evidence type="ECO:0000313" key="2">
    <source>
        <dbReference type="Proteomes" id="UP001592582"/>
    </source>
</evidence>
<sequence length="79" mass="8856">MNTRSAVRVKVWVRREVGPEHVVAQAYDSAGHKIGAEEFVQYGRELVEIAKRYNVALDAFDFEDGSAEIIDSHPADPKL</sequence>
<gene>
    <name evidence="1" type="ORF">ACEZDG_09680</name>
</gene>
<name>A0ABV6V769_9ACTN</name>
<dbReference type="Proteomes" id="UP001592582">
    <property type="component" value="Unassembled WGS sequence"/>
</dbReference>